<dbReference type="Pfam" id="PF00392">
    <property type="entry name" value="GntR"/>
    <property type="match status" value="1"/>
</dbReference>
<dbReference type="RefSeq" id="WP_148932603.1">
    <property type="nucleotide sequence ID" value="NZ_VNHS01000012.1"/>
</dbReference>
<dbReference type="SUPFAM" id="SSF46785">
    <property type="entry name" value="Winged helix' DNA-binding domain"/>
    <property type="match status" value="1"/>
</dbReference>
<protein>
    <submittedName>
        <fullName evidence="5">DNA-binding transcriptional regulator YhcF (GntR family)</fullName>
    </submittedName>
</protein>
<dbReference type="GO" id="GO:0003677">
    <property type="term" value="F:DNA binding"/>
    <property type="evidence" value="ECO:0007669"/>
    <property type="project" value="UniProtKB-KW"/>
</dbReference>
<evidence type="ECO:0000313" key="6">
    <source>
        <dbReference type="Proteomes" id="UP000323257"/>
    </source>
</evidence>
<dbReference type="InterPro" id="IPR036388">
    <property type="entry name" value="WH-like_DNA-bd_sf"/>
</dbReference>
<gene>
    <name evidence="5" type="ORF">BCM02_112235</name>
</gene>
<keyword evidence="3" id="KW-0804">Transcription</keyword>
<sequence>MNFDERGPIYAQIAHRIKEDIISGKLHEEEQVLSPNQYAAFYQINPAAAAKAFEQLEEEGILYEKRGIGQFVSRQARIRLLRERRERFFKKFVDPMLEEAFAIGITPEEIASYMTGPKGGAHG</sequence>
<feature type="domain" description="HTH gntR-type" evidence="4">
    <location>
        <begin position="7"/>
        <end position="75"/>
    </location>
</feature>
<evidence type="ECO:0000313" key="5">
    <source>
        <dbReference type="EMBL" id="TYP70255.1"/>
    </source>
</evidence>
<dbReference type="SMART" id="SM00345">
    <property type="entry name" value="HTH_GNTR"/>
    <property type="match status" value="1"/>
</dbReference>
<keyword evidence="2 5" id="KW-0238">DNA-binding</keyword>
<dbReference type="PROSITE" id="PS50949">
    <property type="entry name" value="HTH_GNTR"/>
    <property type="match status" value="1"/>
</dbReference>
<dbReference type="InterPro" id="IPR036390">
    <property type="entry name" value="WH_DNA-bd_sf"/>
</dbReference>
<dbReference type="Proteomes" id="UP000323257">
    <property type="component" value="Unassembled WGS sequence"/>
</dbReference>
<dbReference type="PANTHER" id="PTHR38445:SF10">
    <property type="entry name" value="GNTR-FAMILY TRANSCRIPTIONAL REGULATOR"/>
    <property type="match status" value="1"/>
</dbReference>
<dbReference type="CDD" id="cd07377">
    <property type="entry name" value="WHTH_GntR"/>
    <property type="match status" value="1"/>
</dbReference>
<evidence type="ECO:0000256" key="3">
    <source>
        <dbReference type="ARBA" id="ARBA00023163"/>
    </source>
</evidence>
<dbReference type="OrthoDB" id="162505at2"/>
<keyword evidence="1" id="KW-0805">Transcription regulation</keyword>
<dbReference type="EMBL" id="VNHS01000012">
    <property type="protein sequence ID" value="TYP70255.1"/>
    <property type="molecule type" value="Genomic_DNA"/>
</dbReference>
<evidence type="ECO:0000256" key="2">
    <source>
        <dbReference type="ARBA" id="ARBA00023125"/>
    </source>
</evidence>
<evidence type="ECO:0000259" key="4">
    <source>
        <dbReference type="PROSITE" id="PS50949"/>
    </source>
</evidence>
<dbReference type="InterPro" id="IPR000524">
    <property type="entry name" value="Tscrpt_reg_HTH_GntR"/>
</dbReference>
<name>A0A5S5BSW7_9BACL</name>
<comment type="caution">
    <text evidence="5">The sequence shown here is derived from an EMBL/GenBank/DDBJ whole genome shotgun (WGS) entry which is preliminary data.</text>
</comment>
<organism evidence="5 6">
    <name type="scientific">Paenibacillus methanolicus</name>
    <dbReference type="NCBI Taxonomy" id="582686"/>
    <lineage>
        <taxon>Bacteria</taxon>
        <taxon>Bacillati</taxon>
        <taxon>Bacillota</taxon>
        <taxon>Bacilli</taxon>
        <taxon>Bacillales</taxon>
        <taxon>Paenibacillaceae</taxon>
        <taxon>Paenibacillus</taxon>
    </lineage>
</organism>
<dbReference type="AlphaFoldDB" id="A0A5S5BSW7"/>
<evidence type="ECO:0000256" key="1">
    <source>
        <dbReference type="ARBA" id="ARBA00023015"/>
    </source>
</evidence>
<dbReference type="GO" id="GO:0003700">
    <property type="term" value="F:DNA-binding transcription factor activity"/>
    <property type="evidence" value="ECO:0007669"/>
    <property type="project" value="InterPro"/>
</dbReference>
<dbReference type="Gene3D" id="1.10.10.10">
    <property type="entry name" value="Winged helix-like DNA-binding domain superfamily/Winged helix DNA-binding domain"/>
    <property type="match status" value="1"/>
</dbReference>
<proteinExistence type="predicted"/>
<reference evidence="5 6" key="1">
    <citation type="submission" date="2019-07" db="EMBL/GenBank/DDBJ databases">
        <title>Genomic Encyclopedia of Type Strains, Phase III (KMG-III): the genomes of soil and plant-associated and newly described type strains.</title>
        <authorList>
            <person name="Whitman W."/>
        </authorList>
    </citation>
    <scope>NUCLEOTIDE SEQUENCE [LARGE SCALE GENOMIC DNA]</scope>
    <source>
        <strain evidence="5 6">BL24</strain>
    </source>
</reference>
<keyword evidence="6" id="KW-1185">Reference proteome</keyword>
<dbReference type="PANTHER" id="PTHR38445">
    <property type="entry name" value="HTH-TYPE TRANSCRIPTIONAL REPRESSOR YTRA"/>
    <property type="match status" value="1"/>
</dbReference>
<accession>A0A5S5BSW7</accession>